<feature type="domain" description="CARD" evidence="2">
    <location>
        <begin position="358"/>
        <end position="439"/>
    </location>
</feature>
<dbReference type="PANTHER" id="PTHR33050:SF7">
    <property type="entry name" value="RIBONUCLEASE H"/>
    <property type="match status" value="1"/>
</dbReference>
<dbReference type="PANTHER" id="PTHR33050">
    <property type="entry name" value="REVERSE TRANSCRIPTASE DOMAIN-CONTAINING PROTEIN"/>
    <property type="match status" value="1"/>
</dbReference>
<dbReference type="SUPFAM" id="SSF47986">
    <property type="entry name" value="DEATH domain"/>
    <property type="match status" value="2"/>
</dbReference>
<dbReference type="InterPro" id="IPR052055">
    <property type="entry name" value="Hepadnavirus_pol/RT"/>
</dbReference>
<accession>A0A8B6DFK1</accession>
<reference evidence="3" key="1">
    <citation type="submission" date="2018-11" db="EMBL/GenBank/DDBJ databases">
        <authorList>
            <person name="Alioto T."/>
            <person name="Alioto T."/>
        </authorList>
    </citation>
    <scope>NUCLEOTIDE SEQUENCE</scope>
</reference>
<evidence type="ECO:0000256" key="1">
    <source>
        <dbReference type="ARBA" id="ARBA00023125"/>
    </source>
</evidence>
<name>A0A8B6DFK1_MYTGA</name>
<dbReference type="AlphaFoldDB" id="A0A8B6DFK1"/>
<evidence type="ECO:0000313" key="3">
    <source>
        <dbReference type="EMBL" id="VDI19344.1"/>
    </source>
</evidence>
<gene>
    <name evidence="3" type="ORF">MGAL_10B031265</name>
</gene>
<dbReference type="GO" id="GO:0003677">
    <property type="term" value="F:DNA binding"/>
    <property type="evidence" value="ECO:0007669"/>
    <property type="project" value="UniProtKB-KW"/>
</dbReference>
<dbReference type="Proteomes" id="UP000596742">
    <property type="component" value="Unassembled WGS sequence"/>
</dbReference>
<evidence type="ECO:0000313" key="4">
    <source>
        <dbReference type="Proteomes" id="UP000596742"/>
    </source>
</evidence>
<dbReference type="Gene3D" id="1.10.533.10">
    <property type="entry name" value="Death Domain, Fas"/>
    <property type="match status" value="2"/>
</dbReference>
<dbReference type="InterPro" id="IPR001315">
    <property type="entry name" value="CARD"/>
</dbReference>
<dbReference type="PROSITE" id="PS50209">
    <property type="entry name" value="CARD"/>
    <property type="match status" value="2"/>
</dbReference>
<dbReference type="InterPro" id="IPR010998">
    <property type="entry name" value="Integrase_recombinase_N"/>
</dbReference>
<dbReference type="SUPFAM" id="SSF47823">
    <property type="entry name" value="lambda integrase-like, N-terminal domain"/>
    <property type="match status" value="1"/>
</dbReference>
<dbReference type="EMBL" id="UYJE01003440">
    <property type="protein sequence ID" value="VDI19344.1"/>
    <property type="molecule type" value="Genomic_DNA"/>
</dbReference>
<protein>
    <recommendedName>
        <fullName evidence="2">CARD domain-containing protein</fullName>
    </recommendedName>
</protein>
<organism evidence="3 4">
    <name type="scientific">Mytilus galloprovincialis</name>
    <name type="common">Mediterranean mussel</name>
    <dbReference type="NCBI Taxonomy" id="29158"/>
    <lineage>
        <taxon>Eukaryota</taxon>
        <taxon>Metazoa</taxon>
        <taxon>Spiralia</taxon>
        <taxon>Lophotrochozoa</taxon>
        <taxon>Mollusca</taxon>
        <taxon>Bivalvia</taxon>
        <taxon>Autobranchia</taxon>
        <taxon>Pteriomorphia</taxon>
        <taxon>Mytilida</taxon>
        <taxon>Mytiloidea</taxon>
        <taxon>Mytilidae</taxon>
        <taxon>Mytilinae</taxon>
        <taxon>Mytilus</taxon>
    </lineage>
</organism>
<proteinExistence type="predicted"/>
<dbReference type="Gene3D" id="1.10.150.130">
    <property type="match status" value="1"/>
</dbReference>
<dbReference type="OrthoDB" id="9996794at2759"/>
<keyword evidence="4" id="KW-1185">Reference proteome</keyword>
<dbReference type="CDD" id="cd01671">
    <property type="entry name" value="CARD"/>
    <property type="match status" value="2"/>
</dbReference>
<keyword evidence="1" id="KW-0238">DNA-binding</keyword>
<dbReference type="GO" id="GO:0042981">
    <property type="term" value="P:regulation of apoptotic process"/>
    <property type="evidence" value="ECO:0007669"/>
    <property type="project" value="InterPro"/>
</dbReference>
<feature type="domain" description="CARD" evidence="2">
    <location>
        <begin position="236"/>
        <end position="313"/>
    </location>
</feature>
<sequence>MVDIDDWQTSFQFFTFMNEIWGPYTIDRFANFHNTKLKRFNSKFWNPGSTAIDAFAQNWTMENNWMVPPISLVAKSIKHLILCRAEGTLIVPKWPSSAFWSLIFNRRLEFQPYVIEVLDFSSDVFSTGRWSKDKIPQNEALSNLAKCLPDYCLNSRADNTRKKYRYAFNSFCKWCNLFNIKPLPASDYNVSLYLIHLRKNYNSSAKIDEAYYAIQWTHKLAGYVNPCDSFLCTSVKEDASTKLFGQFGSKLIDGTALDTNILDLLISKCILSIQDREEITKQVSTSQRNEKLLYILQRQPYDSFYFFVEALKEDEEDFSKIDGCKDLLYEMDTEKSKTIPRFPPMKLPETMKDDSLQLQKNFHYLINNIAKADSLIDHLCNGILTVDEIENMRDKTPKEKNRRLLSVIIAKTALTSTVAIKDTSKKVYQAFLEVLGEDDIGKDLVNTIKSTEVLVEDKIRIRLGKKQLLNLEQCPSFV</sequence>
<comment type="caution">
    <text evidence="3">The sequence shown here is derived from an EMBL/GenBank/DDBJ whole genome shotgun (WGS) entry which is preliminary data.</text>
</comment>
<evidence type="ECO:0000259" key="2">
    <source>
        <dbReference type="PROSITE" id="PS50209"/>
    </source>
</evidence>
<dbReference type="InterPro" id="IPR011029">
    <property type="entry name" value="DEATH-like_dom_sf"/>
</dbReference>
<dbReference type="Pfam" id="PF00619">
    <property type="entry name" value="CARD"/>
    <property type="match status" value="1"/>
</dbReference>